<dbReference type="PROSITE" id="PS50984">
    <property type="entry name" value="TRUD"/>
    <property type="match status" value="1"/>
</dbReference>
<comment type="similarity">
    <text evidence="1 4">Belongs to the pseudouridine synthase TruD family.</text>
</comment>
<gene>
    <name evidence="4" type="primary">truD</name>
    <name evidence="6" type="ORF">UABAM_00049</name>
</gene>
<dbReference type="PIRSF" id="PIRSF037016">
    <property type="entry name" value="Pseudouridin_synth_euk_prd"/>
    <property type="match status" value="1"/>
</dbReference>
<accession>A0A5S9IIK0</accession>
<dbReference type="GO" id="GO:0031119">
    <property type="term" value="P:tRNA pseudouridine synthesis"/>
    <property type="evidence" value="ECO:0007669"/>
    <property type="project" value="UniProtKB-UniRule"/>
</dbReference>
<evidence type="ECO:0000256" key="4">
    <source>
        <dbReference type="HAMAP-Rule" id="MF_01082"/>
    </source>
</evidence>
<dbReference type="PROSITE" id="PS01268">
    <property type="entry name" value="UPF0024"/>
    <property type="match status" value="1"/>
</dbReference>
<dbReference type="InterPro" id="IPR042214">
    <property type="entry name" value="TruD_catalytic"/>
</dbReference>
<dbReference type="PANTHER" id="PTHR47811">
    <property type="entry name" value="TRNA PSEUDOURIDINE SYNTHASE D"/>
    <property type="match status" value="1"/>
</dbReference>
<evidence type="ECO:0000259" key="5">
    <source>
        <dbReference type="PROSITE" id="PS50984"/>
    </source>
</evidence>
<keyword evidence="2 4" id="KW-0819">tRNA processing</keyword>
<dbReference type="RefSeq" id="WP_151965981.1">
    <property type="nucleotide sequence ID" value="NZ_AP019860.1"/>
</dbReference>
<dbReference type="InterPro" id="IPR001656">
    <property type="entry name" value="PsdUridine_synth_TruD"/>
</dbReference>
<dbReference type="InterPro" id="IPR020119">
    <property type="entry name" value="PsdUridine_synth_TruD_CS"/>
</dbReference>
<evidence type="ECO:0000256" key="2">
    <source>
        <dbReference type="ARBA" id="ARBA00022694"/>
    </source>
</evidence>
<feature type="domain" description="TRUD" evidence="5">
    <location>
        <begin position="152"/>
        <end position="361"/>
    </location>
</feature>
<dbReference type="GO" id="GO:0005829">
    <property type="term" value="C:cytosol"/>
    <property type="evidence" value="ECO:0007669"/>
    <property type="project" value="TreeGrafter"/>
</dbReference>
<evidence type="ECO:0000313" key="6">
    <source>
        <dbReference type="EMBL" id="BBM81710.1"/>
    </source>
</evidence>
<dbReference type="Gene3D" id="3.30.70.3160">
    <property type="match status" value="1"/>
</dbReference>
<proteinExistence type="inferred from homology"/>
<name>A0A5S9IIK0_UABAM</name>
<reference evidence="6 7" key="1">
    <citation type="submission" date="2019-08" db="EMBL/GenBank/DDBJ databases">
        <title>Complete genome sequence of Candidatus Uab amorphum.</title>
        <authorList>
            <person name="Shiratori T."/>
            <person name="Suzuki S."/>
            <person name="Kakizawa Y."/>
            <person name="Ishida K."/>
        </authorList>
    </citation>
    <scope>NUCLEOTIDE SEQUENCE [LARGE SCALE GENOMIC DNA]</scope>
    <source>
        <strain evidence="6 7">SRT547</strain>
    </source>
</reference>
<dbReference type="InterPro" id="IPR011760">
    <property type="entry name" value="PsdUridine_synth_TruD_insert"/>
</dbReference>
<dbReference type="HAMAP" id="MF_01082">
    <property type="entry name" value="TruD"/>
    <property type="match status" value="1"/>
</dbReference>
<keyword evidence="3 4" id="KW-0413">Isomerase</keyword>
<feature type="active site" description="Nucleophile" evidence="4">
    <location>
        <position position="78"/>
    </location>
</feature>
<protein>
    <recommendedName>
        <fullName evidence="4">tRNA pseudouridine synthase D</fullName>
        <ecNumber evidence="4">5.4.99.27</ecNumber>
    </recommendedName>
    <alternativeName>
        <fullName evidence="4">tRNA pseudouridine(13) synthase</fullName>
    </alternativeName>
    <alternativeName>
        <fullName evidence="4">tRNA pseudouridylate synthase D</fullName>
    </alternativeName>
    <alternativeName>
        <fullName evidence="4">tRNA-uridine isomerase D</fullName>
    </alternativeName>
</protein>
<evidence type="ECO:0000256" key="1">
    <source>
        <dbReference type="ARBA" id="ARBA00007953"/>
    </source>
</evidence>
<dbReference type="Pfam" id="PF01142">
    <property type="entry name" value="TruD"/>
    <property type="match status" value="1"/>
</dbReference>
<dbReference type="Gene3D" id="3.30.2350.20">
    <property type="entry name" value="TruD, catalytic domain"/>
    <property type="match status" value="1"/>
</dbReference>
<dbReference type="OrthoDB" id="1550679at2"/>
<comment type="function">
    <text evidence="4">Responsible for synthesis of pseudouridine from uracil-13 in transfer RNAs.</text>
</comment>
<evidence type="ECO:0000313" key="7">
    <source>
        <dbReference type="Proteomes" id="UP000326354"/>
    </source>
</evidence>
<dbReference type="EMBL" id="AP019860">
    <property type="protein sequence ID" value="BBM81710.1"/>
    <property type="molecule type" value="Genomic_DNA"/>
</dbReference>
<dbReference type="SUPFAM" id="SSF55120">
    <property type="entry name" value="Pseudouridine synthase"/>
    <property type="match status" value="1"/>
</dbReference>
<dbReference type="PANTHER" id="PTHR47811:SF1">
    <property type="entry name" value="TRNA PSEUDOURIDINE SYNTHASE D"/>
    <property type="match status" value="1"/>
</dbReference>
<dbReference type="InterPro" id="IPR050170">
    <property type="entry name" value="TruD_pseudoU_synthase"/>
</dbReference>
<sequence>MHSLPFLTSGLPGIGGNIKTLAEDFVVEEQLLFPLSGQGEHLYVQIEKTNITTMEAVRIICKRLGIAKSAVGYAGQKDARAVTKQYFSLYNVDESSLSKLEGKSLRVLDVDRHDKKLKLGQIRGNFFSINVHGSDGNVENARKILQRLEKNGVPNYFGLQRFGNGGNSHLLGKYLLLTQYDAFAETLFCVHSNDRQKLTTAKQFFASGNYKEAYRTMPGSFEAEKVVLSNLARGKDMKYCVERIPRKIKYFFVCAYQSYLFNRSLVQRLPQIDILFTGDLAMLHPSRSVFLVEDGEKEQTRCLRNEISPTGPMYGYKMICPLERQRAVEDQILREENLDVQLFRNYKIKGERRSYRFFIVDAQVNETLNAINVKFFLRKGCYATVVLREIMKVNSNIPE</sequence>
<comment type="catalytic activity">
    <reaction evidence="4">
        <text>uridine(13) in tRNA = pseudouridine(13) in tRNA</text>
        <dbReference type="Rhea" id="RHEA:42540"/>
        <dbReference type="Rhea" id="RHEA-COMP:10105"/>
        <dbReference type="Rhea" id="RHEA-COMP:10106"/>
        <dbReference type="ChEBI" id="CHEBI:65314"/>
        <dbReference type="ChEBI" id="CHEBI:65315"/>
        <dbReference type="EC" id="5.4.99.27"/>
    </reaction>
</comment>
<dbReference type="EC" id="5.4.99.27" evidence="4"/>
<dbReference type="CDD" id="cd01291">
    <property type="entry name" value="PseudoU_synth"/>
    <property type="match status" value="1"/>
</dbReference>
<dbReference type="Proteomes" id="UP000326354">
    <property type="component" value="Chromosome"/>
</dbReference>
<dbReference type="AlphaFoldDB" id="A0A5S9IIK0"/>
<dbReference type="InterPro" id="IPR020103">
    <property type="entry name" value="PsdUridine_synth_cat_dom_sf"/>
</dbReference>
<evidence type="ECO:0000256" key="3">
    <source>
        <dbReference type="ARBA" id="ARBA00023235"/>
    </source>
</evidence>
<dbReference type="KEGG" id="uam:UABAM_00049"/>
<dbReference type="GO" id="GO:0160150">
    <property type="term" value="F:tRNA pseudouridine(13) synthase activity"/>
    <property type="evidence" value="ECO:0007669"/>
    <property type="project" value="UniProtKB-EC"/>
</dbReference>
<dbReference type="GO" id="GO:0003723">
    <property type="term" value="F:RNA binding"/>
    <property type="evidence" value="ECO:0007669"/>
    <property type="project" value="InterPro"/>
</dbReference>
<organism evidence="6 7">
    <name type="scientific">Uabimicrobium amorphum</name>
    <dbReference type="NCBI Taxonomy" id="2596890"/>
    <lineage>
        <taxon>Bacteria</taxon>
        <taxon>Pseudomonadati</taxon>
        <taxon>Planctomycetota</taxon>
        <taxon>Candidatus Uabimicrobiia</taxon>
        <taxon>Candidatus Uabimicrobiales</taxon>
        <taxon>Candidatus Uabimicrobiaceae</taxon>
        <taxon>Candidatus Uabimicrobium</taxon>
    </lineage>
</organism>
<keyword evidence="7" id="KW-1185">Reference proteome</keyword>
<dbReference type="Gene3D" id="1.10.1510.30">
    <property type="match status" value="1"/>
</dbReference>
<dbReference type="NCBIfam" id="TIGR00094">
    <property type="entry name" value="tRNA_TruD_broad"/>
    <property type="match status" value="1"/>
</dbReference>